<evidence type="ECO:0000259" key="5">
    <source>
        <dbReference type="Pfam" id="PF00460"/>
    </source>
</evidence>
<evidence type="ECO:0000256" key="3">
    <source>
        <dbReference type="ARBA" id="ARBA00023143"/>
    </source>
</evidence>
<keyword evidence="8" id="KW-0969">Cilium</keyword>
<dbReference type="InterPro" id="IPR053967">
    <property type="entry name" value="LlgE_F_G-like_D1"/>
</dbReference>
<dbReference type="Proteomes" id="UP000316426">
    <property type="component" value="Chromosome"/>
</dbReference>
<evidence type="ECO:0000256" key="2">
    <source>
        <dbReference type="ARBA" id="ARBA00009677"/>
    </source>
</evidence>
<sequence length="252" mass="26943">MSYGMYLSAEGARAQSQRLEVVSNNMANVNTVGFKPDVAIFQARYAEAIQNGDARPGMKGLADIGGGVKTIETRTSFAPGKLQRTGNDGDVAILGEGFFAVQPDEGEQPLLTRAGTFRVDQLNRLVMADSGRPVLSAGGGPILLDPTQQYAITADGYVEQEGELIPMALVKPASTDHLDKIGGNLFKSREEVFPVPAGQREVAQGFLEMSGANSTQQMLQLIETNRAFEANTQMIRHQDTATGSLIGRLLVG</sequence>
<feature type="domain" description="Flagellar hook protein FlgE/F/G-like D1" evidence="7">
    <location>
        <begin position="92"/>
        <end position="159"/>
    </location>
</feature>
<dbReference type="Pfam" id="PF22692">
    <property type="entry name" value="LlgE_F_G_D1"/>
    <property type="match status" value="1"/>
</dbReference>
<comment type="subcellular location">
    <subcellularLocation>
        <location evidence="1 4">Bacterial flagellum basal body</location>
    </subcellularLocation>
</comment>
<reference evidence="8 9" key="1">
    <citation type="submission" date="2019-02" db="EMBL/GenBank/DDBJ databases">
        <title>Deep-cultivation of Planctomycetes and their phenomic and genomic characterization uncovers novel biology.</title>
        <authorList>
            <person name="Wiegand S."/>
            <person name="Jogler M."/>
            <person name="Boedeker C."/>
            <person name="Pinto D."/>
            <person name="Vollmers J."/>
            <person name="Rivas-Marin E."/>
            <person name="Kohn T."/>
            <person name="Peeters S.H."/>
            <person name="Heuer A."/>
            <person name="Rast P."/>
            <person name="Oberbeckmann S."/>
            <person name="Bunk B."/>
            <person name="Jeske O."/>
            <person name="Meyerdierks A."/>
            <person name="Storesund J.E."/>
            <person name="Kallscheuer N."/>
            <person name="Luecker S."/>
            <person name="Lage O.M."/>
            <person name="Pohl T."/>
            <person name="Merkel B.J."/>
            <person name="Hornburger P."/>
            <person name="Mueller R.-W."/>
            <person name="Bruemmer F."/>
            <person name="Labrenz M."/>
            <person name="Spormann A.M."/>
            <person name="Op den Camp H."/>
            <person name="Overmann J."/>
            <person name="Amann R."/>
            <person name="Jetten M.S.M."/>
            <person name="Mascher T."/>
            <person name="Medema M.H."/>
            <person name="Devos D.P."/>
            <person name="Kaster A.-K."/>
            <person name="Ovreas L."/>
            <person name="Rohde M."/>
            <person name="Galperin M.Y."/>
            <person name="Jogler C."/>
        </authorList>
    </citation>
    <scope>NUCLEOTIDE SEQUENCE [LARGE SCALE GENOMIC DNA]</scope>
    <source>
        <strain evidence="8 9">Spa11</strain>
    </source>
</reference>
<keyword evidence="8" id="KW-0966">Cell projection</keyword>
<keyword evidence="8" id="KW-0282">Flagellum</keyword>
<gene>
    <name evidence="8" type="primary">flgG_1</name>
    <name evidence="8" type="ORF">Spa11_08640</name>
</gene>
<protein>
    <submittedName>
        <fullName evidence="8">Flagellar basal-body rod protein FlgG</fullName>
    </submittedName>
</protein>
<dbReference type="InterPro" id="IPR010930">
    <property type="entry name" value="Flg_bb/hook_C_dom"/>
</dbReference>
<dbReference type="InterPro" id="IPR020013">
    <property type="entry name" value="Flagellar_FlgE/F/G"/>
</dbReference>
<comment type="similarity">
    <text evidence="2 4">Belongs to the flagella basal body rod proteins family.</text>
</comment>
<feature type="domain" description="Flagellar basal body rod protein N-terminal" evidence="5">
    <location>
        <begin position="5"/>
        <end position="35"/>
    </location>
</feature>
<dbReference type="PANTHER" id="PTHR30435">
    <property type="entry name" value="FLAGELLAR PROTEIN"/>
    <property type="match status" value="1"/>
</dbReference>
<evidence type="ECO:0000259" key="7">
    <source>
        <dbReference type="Pfam" id="PF22692"/>
    </source>
</evidence>
<dbReference type="Pfam" id="PF06429">
    <property type="entry name" value="Flg_bbr_C"/>
    <property type="match status" value="1"/>
</dbReference>
<dbReference type="EMBL" id="CP036349">
    <property type="protein sequence ID" value="QDV72683.1"/>
    <property type="molecule type" value="Genomic_DNA"/>
</dbReference>
<keyword evidence="9" id="KW-1185">Reference proteome</keyword>
<proteinExistence type="inferred from homology"/>
<name>A0A518K4G1_9BACT</name>
<evidence type="ECO:0000256" key="4">
    <source>
        <dbReference type="RuleBase" id="RU362116"/>
    </source>
</evidence>
<keyword evidence="3 4" id="KW-0975">Bacterial flagellum</keyword>
<evidence type="ECO:0000259" key="6">
    <source>
        <dbReference type="Pfam" id="PF06429"/>
    </source>
</evidence>
<dbReference type="GO" id="GO:0009425">
    <property type="term" value="C:bacterial-type flagellum basal body"/>
    <property type="evidence" value="ECO:0007669"/>
    <property type="project" value="UniProtKB-SubCell"/>
</dbReference>
<dbReference type="RefSeq" id="WP_145108371.1">
    <property type="nucleotide sequence ID" value="NZ_CP036349.1"/>
</dbReference>
<dbReference type="InterPro" id="IPR037925">
    <property type="entry name" value="FlgE/F/G-like"/>
</dbReference>
<dbReference type="InterPro" id="IPR001444">
    <property type="entry name" value="Flag_bb_rod_N"/>
</dbReference>
<evidence type="ECO:0000313" key="9">
    <source>
        <dbReference type="Proteomes" id="UP000316426"/>
    </source>
</evidence>
<dbReference type="Pfam" id="PF00460">
    <property type="entry name" value="Flg_bb_rod"/>
    <property type="match status" value="1"/>
</dbReference>
<dbReference type="NCBIfam" id="TIGR03506">
    <property type="entry name" value="FlgEFG_subfam"/>
    <property type="match status" value="1"/>
</dbReference>
<evidence type="ECO:0000313" key="8">
    <source>
        <dbReference type="EMBL" id="QDV72683.1"/>
    </source>
</evidence>
<dbReference type="AlphaFoldDB" id="A0A518K4G1"/>
<evidence type="ECO:0000256" key="1">
    <source>
        <dbReference type="ARBA" id="ARBA00004117"/>
    </source>
</evidence>
<dbReference type="KEGG" id="bmei:Spa11_08640"/>
<dbReference type="SUPFAM" id="SSF117143">
    <property type="entry name" value="Flagellar hook protein flgE"/>
    <property type="match status" value="1"/>
</dbReference>
<dbReference type="PANTHER" id="PTHR30435:SF19">
    <property type="entry name" value="FLAGELLAR BASAL-BODY ROD PROTEIN FLGG"/>
    <property type="match status" value="1"/>
</dbReference>
<dbReference type="GO" id="GO:0071978">
    <property type="term" value="P:bacterial-type flagellum-dependent swarming motility"/>
    <property type="evidence" value="ECO:0007669"/>
    <property type="project" value="TreeGrafter"/>
</dbReference>
<feature type="domain" description="Flagellar basal-body/hook protein C-terminal" evidence="6">
    <location>
        <begin position="203"/>
        <end position="245"/>
    </location>
</feature>
<organism evidence="8 9">
    <name type="scientific">Botrimarina mediterranea</name>
    <dbReference type="NCBI Taxonomy" id="2528022"/>
    <lineage>
        <taxon>Bacteria</taxon>
        <taxon>Pseudomonadati</taxon>
        <taxon>Planctomycetota</taxon>
        <taxon>Planctomycetia</taxon>
        <taxon>Pirellulales</taxon>
        <taxon>Lacipirellulaceae</taxon>
        <taxon>Botrimarina</taxon>
    </lineage>
</organism>
<accession>A0A518K4G1</accession>